<proteinExistence type="predicted"/>
<dbReference type="EMBL" id="CP000362">
    <property type="protein sequence ID" value="ABG32508.1"/>
    <property type="molecule type" value="Genomic_DNA"/>
</dbReference>
<dbReference type="AlphaFoldDB" id="Q164T5"/>
<sequence>MVCVCAGRCAMLADIALQKSSIKGLYGKFILHKCKTGGGIANQLGRFEDIPRGRTRQ</sequence>
<reference evidence="1 2" key="1">
    <citation type="journal article" date="2007" name="J. Bacteriol.">
        <title>The complete genome sequence of Roseobacter denitrificans reveals a mixotrophic rather than photosynthetic metabolism.</title>
        <authorList>
            <person name="Swingley W.D."/>
            <person name="Sadekar S."/>
            <person name="Mastrian S.D."/>
            <person name="Matthies H.J."/>
            <person name="Hao J."/>
            <person name="Ramos H."/>
            <person name="Acharya C.R."/>
            <person name="Conrad A.L."/>
            <person name="Taylor H.L."/>
            <person name="Dejesa L.C."/>
            <person name="Shah M.K."/>
            <person name="O'huallachain M.E."/>
            <person name="Lince M.T."/>
            <person name="Blankenship R.E."/>
            <person name="Beatty J.T."/>
            <person name="Touchman J.W."/>
        </authorList>
    </citation>
    <scope>NUCLEOTIDE SEQUENCE [LARGE SCALE GENOMIC DNA]</scope>
    <source>
        <strain evidence="2">ATCC 33942 / OCh 114</strain>
    </source>
</reference>
<evidence type="ECO:0000313" key="2">
    <source>
        <dbReference type="Proteomes" id="UP000007029"/>
    </source>
</evidence>
<protein>
    <submittedName>
        <fullName evidence="1">Uncharacterized protein</fullName>
    </submittedName>
</protein>
<dbReference type="Proteomes" id="UP000007029">
    <property type="component" value="Chromosome"/>
</dbReference>
<evidence type="ECO:0000313" key="1">
    <source>
        <dbReference type="EMBL" id="ABG32508.1"/>
    </source>
</evidence>
<keyword evidence="2" id="KW-1185">Reference proteome</keyword>
<organism evidence="1 2">
    <name type="scientific">Roseobacter denitrificans (strain ATCC 33942 / OCh 114)</name>
    <name type="common">Erythrobacter sp. (strain OCh 114)</name>
    <name type="synonym">Roseobacter denitrificans</name>
    <dbReference type="NCBI Taxonomy" id="375451"/>
    <lineage>
        <taxon>Bacteria</taxon>
        <taxon>Pseudomonadati</taxon>
        <taxon>Pseudomonadota</taxon>
        <taxon>Alphaproteobacteria</taxon>
        <taxon>Rhodobacterales</taxon>
        <taxon>Roseobacteraceae</taxon>
        <taxon>Roseobacter</taxon>
    </lineage>
</organism>
<gene>
    <name evidence="1" type="ordered locus">RD1_2989</name>
</gene>
<dbReference type="HOGENOM" id="CLU_2993867_0_0_5"/>
<name>Q164T5_ROSDO</name>
<accession>Q164T5</accession>
<dbReference type="KEGG" id="rde:RD1_2989"/>